<proteinExistence type="predicted"/>
<organism evidence="1 2">
    <name type="scientific">Willisornis vidua</name>
    <name type="common">Xingu scale-backed antbird</name>
    <dbReference type="NCBI Taxonomy" id="1566151"/>
    <lineage>
        <taxon>Eukaryota</taxon>
        <taxon>Metazoa</taxon>
        <taxon>Chordata</taxon>
        <taxon>Craniata</taxon>
        <taxon>Vertebrata</taxon>
        <taxon>Euteleostomi</taxon>
        <taxon>Archelosauria</taxon>
        <taxon>Archosauria</taxon>
        <taxon>Dinosauria</taxon>
        <taxon>Saurischia</taxon>
        <taxon>Theropoda</taxon>
        <taxon>Coelurosauria</taxon>
        <taxon>Aves</taxon>
        <taxon>Neognathae</taxon>
        <taxon>Neoaves</taxon>
        <taxon>Telluraves</taxon>
        <taxon>Australaves</taxon>
        <taxon>Passeriformes</taxon>
        <taxon>Thamnophilidae</taxon>
        <taxon>Willisornis</taxon>
    </lineage>
</organism>
<gene>
    <name evidence="1" type="ORF">WISP_117899</name>
</gene>
<comment type="caution">
    <text evidence="1">The sequence shown here is derived from an EMBL/GenBank/DDBJ whole genome shotgun (WGS) entry which is preliminary data.</text>
</comment>
<protein>
    <submittedName>
        <fullName evidence="1">Uncharacterized protein</fullName>
    </submittedName>
</protein>
<accession>A0ABQ9CWE2</accession>
<evidence type="ECO:0000313" key="2">
    <source>
        <dbReference type="Proteomes" id="UP001145742"/>
    </source>
</evidence>
<sequence length="160" mass="18262">MSVIHHPVCMVQPVKIISMDTLVNVNKDGKVSIVSWMLMSAYPTPAYMVSVYRRSPVLVIPAFASQDLWSAVSEFFQPVLMSGIASTQVQHPTLRLLELHEVPVDPLLKFVKVPLDGIQSFWYVICKLAEGALDLTVNVVDEDTEEHWSQELYMYIYRHR</sequence>
<dbReference type="Proteomes" id="UP001145742">
    <property type="component" value="Unassembled WGS sequence"/>
</dbReference>
<dbReference type="EMBL" id="WHWB01034510">
    <property type="protein sequence ID" value="KAJ7408909.1"/>
    <property type="molecule type" value="Genomic_DNA"/>
</dbReference>
<name>A0ABQ9CWE2_9PASS</name>
<evidence type="ECO:0000313" key="1">
    <source>
        <dbReference type="EMBL" id="KAJ7408909.1"/>
    </source>
</evidence>
<reference evidence="1" key="1">
    <citation type="submission" date="2019-10" db="EMBL/GenBank/DDBJ databases">
        <authorList>
            <person name="Soares A.E.R."/>
            <person name="Aleixo A."/>
            <person name="Schneider P."/>
            <person name="Miyaki C.Y."/>
            <person name="Schneider M.P."/>
            <person name="Mello C."/>
            <person name="Vasconcelos A.T.R."/>
        </authorList>
    </citation>
    <scope>NUCLEOTIDE SEQUENCE</scope>
    <source>
        <tissue evidence="1">Muscle</tissue>
    </source>
</reference>
<keyword evidence="2" id="KW-1185">Reference proteome</keyword>